<organism evidence="10">
    <name type="scientific">Volvox carteri f. nagariensis</name>
    <dbReference type="NCBI Taxonomy" id="3068"/>
    <lineage>
        <taxon>Eukaryota</taxon>
        <taxon>Viridiplantae</taxon>
        <taxon>Chlorophyta</taxon>
        <taxon>core chlorophytes</taxon>
        <taxon>Chlorophyceae</taxon>
        <taxon>CS clade</taxon>
        <taxon>Chlamydomonadales</taxon>
        <taxon>Volvocaceae</taxon>
        <taxon>Volvox</taxon>
    </lineage>
</organism>
<protein>
    <recommendedName>
        <fullName evidence="11">Phosphate transporter</fullName>
    </recommendedName>
</protein>
<keyword evidence="10" id="KW-1185">Reference proteome</keyword>
<feature type="transmembrane region" description="Helical" evidence="8">
    <location>
        <begin position="229"/>
        <end position="255"/>
    </location>
</feature>
<evidence type="ECO:0000256" key="2">
    <source>
        <dbReference type="ARBA" id="ARBA00022448"/>
    </source>
</evidence>
<dbReference type="Proteomes" id="UP000001058">
    <property type="component" value="Unassembled WGS sequence"/>
</dbReference>
<evidence type="ECO:0000256" key="7">
    <source>
        <dbReference type="SAM" id="MobiDB-lite"/>
    </source>
</evidence>
<dbReference type="InParanoid" id="D8U430"/>
<dbReference type="GO" id="GO:0016020">
    <property type="term" value="C:membrane"/>
    <property type="evidence" value="ECO:0007669"/>
    <property type="project" value="UniProtKB-SubCell"/>
</dbReference>
<dbReference type="PANTHER" id="PTHR11101">
    <property type="entry name" value="PHOSPHATE TRANSPORTER"/>
    <property type="match status" value="1"/>
</dbReference>
<evidence type="ECO:0008006" key="11">
    <source>
        <dbReference type="Google" id="ProtNLM"/>
    </source>
</evidence>
<dbReference type="EMBL" id="GL378357">
    <property type="protein sequence ID" value="EFJ45522.1"/>
    <property type="molecule type" value="Genomic_DNA"/>
</dbReference>
<feature type="compositionally biased region" description="Acidic residues" evidence="7">
    <location>
        <begin position="720"/>
        <end position="729"/>
    </location>
</feature>
<feature type="compositionally biased region" description="Gly residues" evidence="7">
    <location>
        <begin position="432"/>
        <end position="455"/>
    </location>
</feature>
<feature type="compositionally biased region" description="Basic and acidic residues" evidence="7">
    <location>
        <begin position="854"/>
        <end position="863"/>
    </location>
</feature>
<feature type="transmembrane region" description="Helical" evidence="8">
    <location>
        <begin position="267"/>
        <end position="289"/>
    </location>
</feature>
<evidence type="ECO:0000256" key="1">
    <source>
        <dbReference type="ARBA" id="ARBA00004141"/>
    </source>
</evidence>
<evidence type="ECO:0000256" key="3">
    <source>
        <dbReference type="ARBA" id="ARBA00022592"/>
    </source>
</evidence>
<feature type="compositionally biased region" description="Low complexity" evidence="7">
    <location>
        <begin position="864"/>
        <end position="879"/>
    </location>
</feature>
<dbReference type="PANTHER" id="PTHR11101:SF96">
    <property type="entry name" value="PHOSPHATE TRANSPORTER"/>
    <property type="match status" value="1"/>
</dbReference>
<evidence type="ECO:0000313" key="9">
    <source>
        <dbReference type="EMBL" id="EFJ45522.1"/>
    </source>
</evidence>
<comment type="subcellular location">
    <subcellularLocation>
        <location evidence="1">Membrane</location>
        <topology evidence="1">Multi-pass membrane protein</topology>
    </subcellularLocation>
</comment>
<dbReference type="OrthoDB" id="260807at2759"/>
<keyword evidence="2" id="KW-0813">Transport</keyword>
<reference evidence="9 10" key="1">
    <citation type="journal article" date="2010" name="Science">
        <title>Genomic analysis of organismal complexity in the multicellular green alga Volvox carteri.</title>
        <authorList>
            <person name="Prochnik S.E."/>
            <person name="Umen J."/>
            <person name="Nedelcu A.M."/>
            <person name="Hallmann A."/>
            <person name="Miller S.M."/>
            <person name="Nishii I."/>
            <person name="Ferris P."/>
            <person name="Kuo A."/>
            <person name="Mitros T."/>
            <person name="Fritz-Laylin L.K."/>
            <person name="Hellsten U."/>
            <person name="Chapman J."/>
            <person name="Simakov O."/>
            <person name="Rensing S.A."/>
            <person name="Terry A."/>
            <person name="Pangilinan J."/>
            <person name="Kapitonov V."/>
            <person name="Jurka J."/>
            <person name="Salamov A."/>
            <person name="Shapiro H."/>
            <person name="Schmutz J."/>
            <person name="Grimwood J."/>
            <person name="Lindquist E."/>
            <person name="Lucas S."/>
            <person name="Grigoriev I.V."/>
            <person name="Schmitt R."/>
            <person name="Kirk D."/>
            <person name="Rokhsar D.S."/>
        </authorList>
    </citation>
    <scope>NUCLEOTIDE SEQUENCE [LARGE SCALE GENOMIC DNA]</scope>
    <source>
        <strain evidence="10">f. Nagariensis / Eve</strain>
    </source>
</reference>
<feature type="region of interest" description="Disordered" evidence="7">
    <location>
        <begin position="626"/>
        <end position="671"/>
    </location>
</feature>
<dbReference type="GO" id="GO:0005315">
    <property type="term" value="F:phosphate transmembrane transporter activity"/>
    <property type="evidence" value="ECO:0007669"/>
    <property type="project" value="InterPro"/>
</dbReference>
<feature type="transmembrane region" description="Helical" evidence="8">
    <location>
        <begin position="87"/>
        <end position="105"/>
    </location>
</feature>
<keyword evidence="5 8" id="KW-1133">Transmembrane helix</keyword>
<feature type="region of interest" description="Disordered" evidence="7">
    <location>
        <begin position="698"/>
        <end position="751"/>
    </location>
</feature>
<feature type="compositionally biased region" description="Low complexity" evidence="7">
    <location>
        <begin position="730"/>
        <end position="751"/>
    </location>
</feature>
<feature type="compositionally biased region" description="Low complexity" evidence="7">
    <location>
        <begin position="491"/>
        <end position="505"/>
    </location>
</feature>
<evidence type="ECO:0000256" key="8">
    <source>
        <dbReference type="SAM" id="Phobius"/>
    </source>
</evidence>
<dbReference type="FunCoup" id="D8U430">
    <property type="interactions" value="807"/>
</dbReference>
<feature type="transmembrane region" description="Helical" evidence="8">
    <location>
        <begin position="198"/>
        <end position="217"/>
    </location>
</feature>
<keyword evidence="4 8" id="KW-0812">Transmembrane</keyword>
<evidence type="ECO:0000313" key="10">
    <source>
        <dbReference type="Proteomes" id="UP000001058"/>
    </source>
</evidence>
<accession>D8U430</accession>
<feature type="compositionally biased region" description="Polar residues" evidence="7">
    <location>
        <begin position="402"/>
        <end position="417"/>
    </location>
</feature>
<feature type="region of interest" description="Disordered" evidence="7">
    <location>
        <begin position="486"/>
        <end position="584"/>
    </location>
</feature>
<feature type="transmembrane region" description="Helical" evidence="8">
    <location>
        <begin position="1125"/>
        <end position="1149"/>
    </location>
</feature>
<evidence type="ECO:0000256" key="5">
    <source>
        <dbReference type="ARBA" id="ARBA00022989"/>
    </source>
</evidence>
<dbReference type="GO" id="GO:0035435">
    <property type="term" value="P:phosphate ion transmembrane transport"/>
    <property type="evidence" value="ECO:0007669"/>
    <property type="project" value="TreeGrafter"/>
</dbReference>
<feature type="region of interest" description="Disordered" evidence="7">
    <location>
        <begin position="402"/>
        <end position="455"/>
    </location>
</feature>
<feature type="transmembrane region" description="Helical" evidence="8">
    <location>
        <begin position="1074"/>
        <end position="1092"/>
    </location>
</feature>
<dbReference type="AlphaFoldDB" id="D8U430"/>
<feature type="region of interest" description="Disordered" evidence="7">
    <location>
        <begin position="831"/>
        <end position="938"/>
    </location>
</feature>
<dbReference type="RefSeq" id="XP_002953549.1">
    <property type="nucleotide sequence ID" value="XM_002953503.1"/>
</dbReference>
<keyword evidence="3" id="KW-0592">Phosphate transport</keyword>
<name>D8U430_VOLCA</name>
<feature type="transmembrane region" description="Helical" evidence="8">
    <location>
        <begin position="165"/>
        <end position="186"/>
    </location>
</feature>
<proteinExistence type="predicted"/>
<dbReference type="Pfam" id="PF01384">
    <property type="entry name" value="PHO4"/>
    <property type="match status" value="1"/>
</dbReference>
<evidence type="ECO:0000256" key="6">
    <source>
        <dbReference type="ARBA" id="ARBA00023136"/>
    </source>
</evidence>
<feature type="transmembrane region" description="Helical" evidence="8">
    <location>
        <begin position="1034"/>
        <end position="1053"/>
    </location>
</feature>
<dbReference type="KEGG" id="vcn:VOLCADRAFT_105976"/>
<dbReference type="GeneID" id="9622473"/>
<gene>
    <name evidence="9" type="ORF">VOLCADRAFT_105976</name>
</gene>
<feature type="compositionally biased region" description="Polar residues" evidence="7">
    <location>
        <begin position="506"/>
        <end position="515"/>
    </location>
</feature>
<dbReference type="eggNOG" id="KOG2493">
    <property type="taxonomic scope" value="Eukaryota"/>
</dbReference>
<feature type="compositionally biased region" description="Low complexity" evidence="7">
    <location>
        <begin position="626"/>
        <end position="636"/>
    </location>
</feature>
<dbReference type="InterPro" id="IPR001204">
    <property type="entry name" value="Phos_transporter"/>
</dbReference>
<sequence length="1264" mass="132201">MATHCTAEAPSGKVHVCFVAVGGKDSLKPRIGELLLPFPKWMCTCQDAASSRGRHLQGRYCCRLAAEQTAVRKGAPLLVKVYFSPHSFVFTFSAAYFLVHAMFGANDVANAFGSSVAARTLTMRQALLIASVCEFSGSVLLGTEVTLTVAGGIARLSAFDSEPEIYMYGMLCAVVASGAWLLLATYLSLPVSTTHSTIGGVLGFAFVYGGSSAVTWLEPQDTFPYMGGLVPIILAWFTSPLMSGLASVVLFVIVRAAVLRRVRSLELAIWSLPVLVLVTVFINLFFVLYKVWGCGGFKTGSCGPRRAILLRYVFSTGLGCLVKDEGESGAVRGRGSEARLAWTSQRCAWVSSVAAGGCALVTGLLGVPYMKRHVEAAAQASWLSVWLMGWWVRCRSLNSSSRLELTGTRPSSPSAPTTGALPRMSVARNSQAGGGGGGSGGGGGGGGNGPWRAGAGRGMTAGLSVLPAVAPGAAFVDARGHVAAGRTGYGTRSFSRSTARFSEASQSSRQGSGTPDTVAPAASEMATAQIPLPTPQPPPQLSAHTTQSPPPLVNRGGSLPLESVPESSVYGAREPSVQPPLQSEAPSGAAAVAAAGPVGPVVALHVPSAVRLLRATSTTTAAAAAAATTSSPSSSPQRARPSNSRFTPLVGDLPTPTPDLSVPVPGELGDYTVPQQQQYEGHVSRDSGAMGPEVAGQHRALPMQQEKEAGEEEEKGRAEGEEEAEDEAEGNGQQQQQPRPFHSQQQHQQHWQFQQQLLSEWWMQQQLAGQPEPQQQYLQPTVQTSTPDFQGGDGVTAGAAGAPGHWVTHAPSAAPAAGAIAVGRTTDCTAGRPIAEGIEDDGEERGHSSGSYRHQFEPAERSGGRAAADATTAAAPVRAAGGGMPIPAPGDPETLGASETSSSLSSSSTDQEQSFAGEHHRAQQQQQQAGGGHSSNNAQFQKTFDQLKDIVLRGTDVNVHDCVELGLDPVAAAIHAHAEVFDPSTEHAFKYLQVVTAICDSFSHGANDVANSVGPLAAIWQIYRYRRVDYDSTVPLWVLVIGGAGIVVGLATYGYNIIRAIGVRLSAVTPSRGFCIELSTALVVVLASKYGLPISTTHCQVGATAGMGLLEGSAGLNWSLAAQFFAGWVVTLLLTALMSAALFAAGAYAPSITQSRDIETYQTHLSALASRLDLLLNKTNAAAVLDSATWGNYSASLQSQLHADLATLQQIAAEGSDVATRPVQHMAASYVVDFISRTVEMYVNNSLPYIGGMQAAGQVLPRRP</sequence>
<evidence type="ECO:0000256" key="4">
    <source>
        <dbReference type="ARBA" id="ARBA00022692"/>
    </source>
</evidence>
<keyword evidence="6 8" id="KW-0472">Membrane</keyword>
<feature type="compositionally biased region" description="Low complexity" evidence="7">
    <location>
        <begin position="898"/>
        <end position="914"/>
    </location>
</feature>